<dbReference type="Gene3D" id="1.20.120.450">
    <property type="entry name" value="dinb family like domain"/>
    <property type="match status" value="1"/>
</dbReference>
<name>A0A4S8I010_9BACT</name>
<dbReference type="EMBL" id="STFF01000001">
    <property type="protein sequence ID" value="THU41280.1"/>
    <property type="molecule type" value="Genomic_DNA"/>
</dbReference>
<comment type="caution">
    <text evidence="2">The sequence shown here is derived from an EMBL/GenBank/DDBJ whole genome shotgun (WGS) entry which is preliminary data.</text>
</comment>
<protein>
    <submittedName>
        <fullName evidence="2">DinB family protein</fullName>
    </submittedName>
</protein>
<evidence type="ECO:0000259" key="1">
    <source>
        <dbReference type="Pfam" id="PF12867"/>
    </source>
</evidence>
<gene>
    <name evidence="2" type="ORF">FAM09_03995</name>
</gene>
<dbReference type="AlphaFoldDB" id="A0A4S8I010"/>
<evidence type="ECO:0000313" key="2">
    <source>
        <dbReference type="EMBL" id="THU41280.1"/>
    </source>
</evidence>
<keyword evidence="3" id="KW-1185">Reference proteome</keyword>
<dbReference type="OrthoDB" id="1524454at2"/>
<evidence type="ECO:0000313" key="3">
    <source>
        <dbReference type="Proteomes" id="UP000306918"/>
    </source>
</evidence>
<feature type="domain" description="DinB-like" evidence="1">
    <location>
        <begin position="27"/>
        <end position="182"/>
    </location>
</feature>
<proteinExistence type="predicted"/>
<dbReference type="Proteomes" id="UP000306918">
    <property type="component" value="Unassembled WGS sequence"/>
</dbReference>
<dbReference type="SUPFAM" id="SSF109854">
    <property type="entry name" value="DinB/YfiT-like putative metalloenzymes"/>
    <property type="match status" value="1"/>
</dbReference>
<dbReference type="InterPro" id="IPR034660">
    <property type="entry name" value="DinB/YfiT-like"/>
</dbReference>
<reference evidence="2 3" key="1">
    <citation type="submission" date="2019-04" db="EMBL/GenBank/DDBJ databases">
        <title>Niastella caeni sp. nov., isolated from activated sludge.</title>
        <authorList>
            <person name="Sheng M."/>
        </authorList>
    </citation>
    <scope>NUCLEOTIDE SEQUENCE [LARGE SCALE GENOMIC DNA]</scope>
    <source>
        <strain evidence="2 3">HX-2-15</strain>
    </source>
</reference>
<organism evidence="2 3">
    <name type="scientific">Niastella caeni</name>
    <dbReference type="NCBI Taxonomy" id="2569763"/>
    <lineage>
        <taxon>Bacteria</taxon>
        <taxon>Pseudomonadati</taxon>
        <taxon>Bacteroidota</taxon>
        <taxon>Chitinophagia</taxon>
        <taxon>Chitinophagales</taxon>
        <taxon>Chitinophagaceae</taxon>
        <taxon>Niastella</taxon>
    </lineage>
</organism>
<dbReference type="InterPro" id="IPR024775">
    <property type="entry name" value="DinB-like"/>
</dbReference>
<sequence>MCFMKKIQASAFLESLQTDTRQIMLRVARLKQLPASRLVQQPGEGRWSVAQVVEHLNTYGRYYLPKLQESISNANSKPTEWFVPGWLGGYFTNSMKPKPDGTIGNKMKAFKGHIPHPEIDPIKVLDEFEQQEVLLLQLLDKAQHVNINRIRIPVSIASFIKLKLGDTFGFIIAHHQRHFVQIENIITLAH</sequence>
<dbReference type="Pfam" id="PF12867">
    <property type="entry name" value="DinB_2"/>
    <property type="match status" value="1"/>
</dbReference>
<accession>A0A4S8I010</accession>